<evidence type="ECO:0000313" key="2">
    <source>
        <dbReference type="Proteomes" id="UP000622317"/>
    </source>
</evidence>
<name>A0A927FDB0_9BACT</name>
<reference evidence="1" key="1">
    <citation type="submission" date="2020-09" db="EMBL/GenBank/DDBJ databases">
        <title>Pelagicoccus enzymogenes sp. nov. with an EPS production, isolated from marine sediment.</title>
        <authorList>
            <person name="Feng X."/>
        </authorList>
    </citation>
    <scope>NUCLEOTIDE SEQUENCE</scope>
    <source>
        <strain evidence="1">NFK12</strain>
    </source>
</reference>
<dbReference type="AlphaFoldDB" id="A0A927FDB0"/>
<dbReference type="Proteomes" id="UP000622317">
    <property type="component" value="Unassembled WGS sequence"/>
</dbReference>
<comment type="caution">
    <text evidence="1">The sequence shown here is derived from an EMBL/GenBank/DDBJ whole genome shotgun (WGS) entry which is preliminary data.</text>
</comment>
<dbReference type="EMBL" id="JACYFG010000057">
    <property type="protein sequence ID" value="MBD5782260.1"/>
    <property type="molecule type" value="Genomic_DNA"/>
</dbReference>
<accession>A0A927FDB0</accession>
<evidence type="ECO:0000313" key="1">
    <source>
        <dbReference type="EMBL" id="MBD5782260.1"/>
    </source>
</evidence>
<keyword evidence="2" id="KW-1185">Reference proteome</keyword>
<proteinExistence type="predicted"/>
<sequence length="241" mass="27302">MTHKFLLKVVSFETVDEIPSTWPETECRALLRHLEFSDAESVDSEQLRDYAVMALQDLEIDEAARALLEFVFADKLAKGKKQNIAEDIQKEPLWEEYPDLALHEPIFNIQRLFNLAFDSAPKPQVNRIQISLHPTDAPSQAYLSQILASAKPEAFLVRCMAAALPDDAILNRLFEDPIAKAAFPEAEHIVWHVQSEPSPQQVGGRPGHLLTLYSPQRWSNELEDADETLCQPYLDEPSNVN</sequence>
<protein>
    <submittedName>
        <fullName evidence="1">Uncharacterized protein</fullName>
    </submittedName>
</protein>
<gene>
    <name evidence="1" type="ORF">IEN85_22365</name>
</gene>
<organism evidence="1 2">
    <name type="scientific">Pelagicoccus enzymogenes</name>
    <dbReference type="NCBI Taxonomy" id="2773457"/>
    <lineage>
        <taxon>Bacteria</taxon>
        <taxon>Pseudomonadati</taxon>
        <taxon>Verrucomicrobiota</taxon>
        <taxon>Opitutia</taxon>
        <taxon>Puniceicoccales</taxon>
        <taxon>Pelagicoccaceae</taxon>
        <taxon>Pelagicoccus</taxon>
    </lineage>
</organism>
<dbReference type="RefSeq" id="WP_191619340.1">
    <property type="nucleotide sequence ID" value="NZ_JACYFG010000057.1"/>
</dbReference>